<reference evidence="1" key="1">
    <citation type="submission" date="2023-07" db="EMBL/GenBank/DDBJ databases">
        <title>A chromosome-level genome assembly of Lolium multiflorum.</title>
        <authorList>
            <person name="Chen Y."/>
            <person name="Copetti D."/>
            <person name="Kolliker R."/>
            <person name="Studer B."/>
        </authorList>
    </citation>
    <scope>NUCLEOTIDE SEQUENCE</scope>
    <source>
        <strain evidence="1">02402/16</strain>
        <tissue evidence="1">Leaf</tissue>
    </source>
</reference>
<name>A0AAD8VMS3_LOLMU</name>
<evidence type="ECO:0000313" key="1">
    <source>
        <dbReference type="EMBL" id="KAK1611016.1"/>
    </source>
</evidence>
<sequence>MTEPIAWSGLLCPCYESSCLVSILASVVSKSYHIDDERGSWLATFRSLVAWESELCHLQYGFPFSSCTVGNLRPSGIFNCFSLSRRSKICSVLVTSKSKPLGGPGGLTHLQDTGLPPSPFSHCYLLISRRNFVFLCLDQDYARLNLSWYKSGGTVHMPTVSNHVRQ</sequence>
<keyword evidence="2" id="KW-1185">Reference proteome</keyword>
<gene>
    <name evidence="1" type="ORF">QYE76_034689</name>
</gene>
<evidence type="ECO:0000313" key="2">
    <source>
        <dbReference type="Proteomes" id="UP001231189"/>
    </source>
</evidence>
<proteinExistence type="predicted"/>
<dbReference type="Proteomes" id="UP001231189">
    <property type="component" value="Unassembled WGS sequence"/>
</dbReference>
<dbReference type="EMBL" id="JAUUTY010000007">
    <property type="protein sequence ID" value="KAK1611016.1"/>
    <property type="molecule type" value="Genomic_DNA"/>
</dbReference>
<comment type="caution">
    <text evidence="1">The sequence shown here is derived from an EMBL/GenBank/DDBJ whole genome shotgun (WGS) entry which is preliminary data.</text>
</comment>
<accession>A0AAD8VMS3</accession>
<dbReference type="AlphaFoldDB" id="A0AAD8VMS3"/>
<organism evidence="1 2">
    <name type="scientific">Lolium multiflorum</name>
    <name type="common">Italian ryegrass</name>
    <name type="synonym">Lolium perenne subsp. multiflorum</name>
    <dbReference type="NCBI Taxonomy" id="4521"/>
    <lineage>
        <taxon>Eukaryota</taxon>
        <taxon>Viridiplantae</taxon>
        <taxon>Streptophyta</taxon>
        <taxon>Embryophyta</taxon>
        <taxon>Tracheophyta</taxon>
        <taxon>Spermatophyta</taxon>
        <taxon>Magnoliopsida</taxon>
        <taxon>Liliopsida</taxon>
        <taxon>Poales</taxon>
        <taxon>Poaceae</taxon>
        <taxon>BOP clade</taxon>
        <taxon>Pooideae</taxon>
        <taxon>Poodae</taxon>
        <taxon>Poeae</taxon>
        <taxon>Poeae Chloroplast Group 2 (Poeae type)</taxon>
        <taxon>Loliodinae</taxon>
        <taxon>Loliinae</taxon>
        <taxon>Lolium</taxon>
    </lineage>
</organism>
<protein>
    <submittedName>
        <fullName evidence="1">Uncharacterized protein</fullName>
    </submittedName>
</protein>